<feature type="signal peptide" evidence="1">
    <location>
        <begin position="1"/>
        <end position="31"/>
    </location>
</feature>
<evidence type="ECO:0000313" key="3">
    <source>
        <dbReference type="EMBL" id="QVK24131.1"/>
    </source>
</evidence>
<dbReference type="Proteomes" id="UP000676428">
    <property type="component" value="Chromosome"/>
</dbReference>
<protein>
    <recommendedName>
        <fullName evidence="2">DUF6265 domain-containing protein</fullName>
    </recommendedName>
</protein>
<feature type="domain" description="DUF6265" evidence="2">
    <location>
        <begin position="47"/>
        <end position="154"/>
    </location>
</feature>
<dbReference type="InterPro" id="IPR046232">
    <property type="entry name" value="DUF6265"/>
</dbReference>
<feature type="chain" id="PRO_5047388380" description="DUF6265 domain-containing protein" evidence="1">
    <location>
        <begin position="32"/>
        <end position="177"/>
    </location>
</feature>
<proteinExistence type="predicted"/>
<accession>A0ABX8DHA1</accession>
<reference evidence="3 4" key="1">
    <citation type="journal article" date="2012" name="Int. J. Syst. Evol. Microbiol.">
        <title>Shewanella dokdonensis sp. nov., isolated from seawater.</title>
        <authorList>
            <person name="Sung H.R."/>
            <person name="Yoon J.H."/>
            <person name="Ghim S.Y."/>
        </authorList>
    </citation>
    <scope>NUCLEOTIDE SEQUENCE [LARGE SCALE GENOMIC DNA]</scope>
    <source>
        <strain evidence="3 4">DSM 23626</strain>
    </source>
</reference>
<keyword evidence="1" id="KW-0732">Signal</keyword>
<keyword evidence="4" id="KW-1185">Reference proteome</keyword>
<sequence>MDKLAYLHKYAKPLSSSLLLALFLLITPVQAEEKTTMSAKVSIEDVAWIAGHWKSAGEGVVAEETWLPPLGGSMTGTFREVKNGEVEFYEFMTISEQGDSLSLKIKHFNPDLTGWEEKDKSVVFSLVTLDENTARFDGLVFEKIGADGLRISVNVRGDDGKVEKLVFDFTKSSEFTR</sequence>
<evidence type="ECO:0000259" key="2">
    <source>
        <dbReference type="Pfam" id="PF19780"/>
    </source>
</evidence>
<dbReference type="RefSeq" id="WP_213682744.1">
    <property type="nucleotide sequence ID" value="NZ_CP074572.1"/>
</dbReference>
<dbReference type="EMBL" id="CP074572">
    <property type="protein sequence ID" value="QVK24131.1"/>
    <property type="molecule type" value="Genomic_DNA"/>
</dbReference>
<organism evidence="3 4">
    <name type="scientific">Shewanella dokdonensis</name>
    <dbReference type="NCBI Taxonomy" id="712036"/>
    <lineage>
        <taxon>Bacteria</taxon>
        <taxon>Pseudomonadati</taxon>
        <taxon>Pseudomonadota</taxon>
        <taxon>Gammaproteobacteria</taxon>
        <taxon>Alteromonadales</taxon>
        <taxon>Shewanellaceae</taxon>
        <taxon>Shewanella</taxon>
    </lineage>
</organism>
<name>A0ABX8DHA1_9GAMM</name>
<gene>
    <name evidence="3" type="ORF">KHX94_05950</name>
</gene>
<evidence type="ECO:0000313" key="4">
    <source>
        <dbReference type="Proteomes" id="UP000676428"/>
    </source>
</evidence>
<dbReference type="Pfam" id="PF19780">
    <property type="entry name" value="DUF6265"/>
    <property type="match status" value="1"/>
</dbReference>
<evidence type="ECO:0000256" key="1">
    <source>
        <dbReference type="SAM" id="SignalP"/>
    </source>
</evidence>